<dbReference type="Proteomes" id="UP001433508">
    <property type="component" value="Unassembled WGS sequence"/>
</dbReference>
<keyword evidence="2" id="KW-1185">Reference proteome</keyword>
<organism evidence="1 2">
    <name type="scientific">Lipomyces kononenkoae</name>
    <name type="common">Yeast</name>
    <dbReference type="NCBI Taxonomy" id="34357"/>
    <lineage>
        <taxon>Eukaryota</taxon>
        <taxon>Fungi</taxon>
        <taxon>Dikarya</taxon>
        <taxon>Ascomycota</taxon>
        <taxon>Saccharomycotina</taxon>
        <taxon>Lipomycetes</taxon>
        <taxon>Lipomycetales</taxon>
        <taxon>Lipomycetaceae</taxon>
        <taxon>Lipomyces</taxon>
    </lineage>
</organism>
<evidence type="ECO:0000313" key="2">
    <source>
        <dbReference type="Proteomes" id="UP001433508"/>
    </source>
</evidence>
<reference evidence="2" key="1">
    <citation type="journal article" date="2024" name="Front. Bioeng. Biotechnol.">
        <title>Genome-scale model development and genomic sequencing of the oleaginous clade Lipomyces.</title>
        <authorList>
            <person name="Czajka J.J."/>
            <person name="Han Y."/>
            <person name="Kim J."/>
            <person name="Mondo S.J."/>
            <person name="Hofstad B.A."/>
            <person name="Robles A."/>
            <person name="Haridas S."/>
            <person name="Riley R."/>
            <person name="LaButti K."/>
            <person name="Pangilinan J."/>
            <person name="Andreopoulos W."/>
            <person name="Lipzen A."/>
            <person name="Yan J."/>
            <person name="Wang M."/>
            <person name="Ng V."/>
            <person name="Grigoriev I.V."/>
            <person name="Spatafora J.W."/>
            <person name="Magnuson J.K."/>
            <person name="Baker S.E."/>
            <person name="Pomraning K.R."/>
        </authorList>
    </citation>
    <scope>NUCLEOTIDE SEQUENCE [LARGE SCALE GENOMIC DNA]</scope>
    <source>
        <strain evidence="2">CBS 7786</strain>
    </source>
</reference>
<gene>
    <name evidence="1" type="ORF">V1525DRAFT_68398</name>
</gene>
<sequence length="144" mass="15960">MGLSSFPQGILQLSYTVFTAAIFATMWGLFVPFFFLSSYAIEETHFSYTLAFYLLAIMNAASWFGRIIPGFVADRLGRLNIFVFITIAAGIIELCWSKTSSHPGLIVWTIFFGFFSGAVISVFAAGFAQLTPDPRLEGFCQPTH</sequence>
<comment type="caution">
    <text evidence="1">The sequence shown here is derived from an EMBL/GenBank/DDBJ whole genome shotgun (WGS) entry which is preliminary data.</text>
</comment>
<accession>A0ACC3T5Y9</accession>
<proteinExistence type="predicted"/>
<name>A0ACC3T5Y9_LIPKO</name>
<evidence type="ECO:0000313" key="1">
    <source>
        <dbReference type="EMBL" id="KAK9238955.1"/>
    </source>
</evidence>
<protein>
    <submittedName>
        <fullName evidence="1">Major facilitator superfamily domain-containing protein</fullName>
    </submittedName>
</protein>
<dbReference type="EMBL" id="MU971350">
    <property type="protein sequence ID" value="KAK9238955.1"/>
    <property type="molecule type" value="Genomic_DNA"/>
</dbReference>